<accession>A0A175WF20</accession>
<dbReference type="EMBL" id="LCTW02000020">
    <property type="protein sequence ID" value="KXX82141.1"/>
    <property type="molecule type" value="Genomic_DNA"/>
</dbReference>
<evidence type="ECO:0000313" key="2">
    <source>
        <dbReference type="EMBL" id="KXX82141.1"/>
    </source>
</evidence>
<dbReference type="VEuPathDB" id="FungiDB:MMYC01_200965"/>
<gene>
    <name evidence="2" type="ORF">MMYC01_200965</name>
</gene>
<evidence type="ECO:0000256" key="1">
    <source>
        <dbReference type="SAM" id="MobiDB-lite"/>
    </source>
</evidence>
<evidence type="ECO:0000313" key="3">
    <source>
        <dbReference type="Proteomes" id="UP000078237"/>
    </source>
</evidence>
<protein>
    <submittedName>
        <fullName evidence="2">Protein NrdI</fullName>
    </submittedName>
</protein>
<dbReference type="Proteomes" id="UP000078237">
    <property type="component" value="Unassembled WGS sequence"/>
</dbReference>
<comment type="caution">
    <text evidence="2">The sequence shown here is derived from an EMBL/GenBank/DDBJ whole genome shotgun (WGS) entry which is preliminary data.</text>
</comment>
<dbReference type="AlphaFoldDB" id="A0A175WF20"/>
<reference evidence="2 3" key="1">
    <citation type="journal article" date="2016" name="Genome Announc.">
        <title>Genome Sequence of Madurella mycetomatis mm55, Isolated from a Human Mycetoma Case in Sudan.</title>
        <authorList>
            <person name="Smit S."/>
            <person name="Derks M.F."/>
            <person name="Bervoets S."/>
            <person name="Fahal A."/>
            <person name="van Leeuwen W."/>
            <person name="van Belkum A."/>
            <person name="van de Sande W.W."/>
        </authorList>
    </citation>
    <scope>NUCLEOTIDE SEQUENCE [LARGE SCALE GENOMIC DNA]</scope>
    <source>
        <strain evidence="3">mm55</strain>
    </source>
</reference>
<name>A0A175WF20_9PEZI</name>
<organism evidence="2 3">
    <name type="scientific">Madurella mycetomatis</name>
    <dbReference type="NCBI Taxonomy" id="100816"/>
    <lineage>
        <taxon>Eukaryota</taxon>
        <taxon>Fungi</taxon>
        <taxon>Dikarya</taxon>
        <taxon>Ascomycota</taxon>
        <taxon>Pezizomycotina</taxon>
        <taxon>Sordariomycetes</taxon>
        <taxon>Sordariomycetidae</taxon>
        <taxon>Sordariales</taxon>
        <taxon>Sordariales incertae sedis</taxon>
        <taxon>Madurella</taxon>
    </lineage>
</organism>
<proteinExistence type="predicted"/>
<feature type="region of interest" description="Disordered" evidence="1">
    <location>
        <begin position="33"/>
        <end position="92"/>
    </location>
</feature>
<sequence>MSSPQSNNAQAVPVSRYLGQEIATANLALRQQAAAASSSSQPSDTVSLAGSTTSTASHTPLLSKLGLSSKKSDKEQEQKKKDLLRAQIRMGV</sequence>
<feature type="compositionally biased region" description="Polar residues" evidence="1">
    <location>
        <begin position="42"/>
        <end position="60"/>
    </location>
</feature>
<feature type="compositionally biased region" description="Basic and acidic residues" evidence="1">
    <location>
        <begin position="70"/>
        <end position="84"/>
    </location>
</feature>
<keyword evidence="3" id="KW-1185">Reference proteome</keyword>